<name>A0ABX0UIG7_9BACT</name>
<dbReference type="PANTHER" id="PTHR34220:SF7">
    <property type="entry name" value="SENSOR HISTIDINE KINASE YPDA"/>
    <property type="match status" value="1"/>
</dbReference>
<reference evidence="3 4" key="1">
    <citation type="submission" date="2020-03" db="EMBL/GenBank/DDBJ databases">
        <title>Genomic Encyclopedia of Type Strains, Phase IV (KMG-IV): sequencing the most valuable type-strain genomes for metagenomic binning, comparative biology and taxonomic classification.</title>
        <authorList>
            <person name="Goeker M."/>
        </authorList>
    </citation>
    <scope>NUCLEOTIDE SEQUENCE [LARGE SCALE GENOMIC DNA]</scope>
    <source>
        <strain evidence="3 4">DSM 102865</strain>
    </source>
</reference>
<evidence type="ECO:0000256" key="1">
    <source>
        <dbReference type="SAM" id="Phobius"/>
    </source>
</evidence>
<dbReference type="InterPro" id="IPR050640">
    <property type="entry name" value="Bact_2-comp_sensor_kinase"/>
</dbReference>
<keyword evidence="1" id="KW-0472">Membrane</keyword>
<organism evidence="3 4">
    <name type="scientific">Dyadobacter arcticus</name>
    <dbReference type="NCBI Taxonomy" id="1078754"/>
    <lineage>
        <taxon>Bacteria</taxon>
        <taxon>Pseudomonadati</taxon>
        <taxon>Bacteroidota</taxon>
        <taxon>Cytophagia</taxon>
        <taxon>Cytophagales</taxon>
        <taxon>Spirosomataceae</taxon>
        <taxon>Dyadobacter</taxon>
    </lineage>
</organism>
<feature type="transmembrane region" description="Helical" evidence="1">
    <location>
        <begin position="39"/>
        <end position="60"/>
    </location>
</feature>
<feature type="transmembrane region" description="Helical" evidence="1">
    <location>
        <begin position="12"/>
        <end position="30"/>
    </location>
</feature>
<proteinExistence type="predicted"/>
<comment type="caution">
    <text evidence="3">The sequence shown here is derived from an EMBL/GenBank/DDBJ whole genome shotgun (WGS) entry which is preliminary data.</text>
</comment>
<dbReference type="RefSeq" id="WP_167266239.1">
    <property type="nucleotide sequence ID" value="NZ_JAASQJ010000001.1"/>
</dbReference>
<dbReference type="PANTHER" id="PTHR34220">
    <property type="entry name" value="SENSOR HISTIDINE KINASE YPDA"/>
    <property type="match status" value="1"/>
</dbReference>
<keyword evidence="3" id="KW-0418">Kinase</keyword>
<keyword evidence="1" id="KW-1133">Transmembrane helix</keyword>
<dbReference type="Gene3D" id="3.30.565.10">
    <property type="entry name" value="Histidine kinase-like ATPase, C-terminal domain"/>
    <property type="match status" value="1"/>
</dbReference>
<dbReference type="Proteomes" id="UP001179181">
    <property type="component" value="Unassembled WGS sequence"/>
</dbReference>
<feature type="domain" description="Signal transduction histidine kinase internal region" evidence="2">
    <location>
        <begin position="124"/>
        <end position="200"/>
    </location>
</feature>
<evidence type="ECO:0000313" key="3">
    <source>
        <dbReference type="EMBL" id="NIJ51006.1"/>
    </source>
</evidence>
<dbReference type="InterPro" id="IPR036890">
    <property type="entry name" value="HATPase_C_sf"/>
</dbReference>
<evidence type="ECO:0000313" key="4">
    <source>
        <dbReference type="Proteomes" id="UP001179181"/>
    </source>
</evidence>
<sequence length="309" mass="36337">MSLWEVLTFPLSFSHYLRTFFITYVCLWILNRTFERKQYAFGVLGILFIYISHPFIRYAIEEVWFVNWLGLGNYFKGTTFSYYLTDNLFSCLMPVLISFVFKAVEDFFKNEKAKAMLREEKLITELQFLKSQVNPHFFFNTLNNIYSLVYQKSDEAPGAVLKLAEMMRYMLYESNVEKVDLVKELKYLDSYIDLQKLRYPGETFVNFETHGHINGQQIAPMLLIPLVENAFKHGDIQDHQHPLAISLQISGNNMQFDVENSKTDKNKDEAGGIGMVNVERRLNLIYPDRHSLQVRDETDRYSCELKLIL</sequence>
<feature type="transmembrane region" description="Helical" evidence="1">
    <location>
        <begin position="80"/>
        <end position="104"/>
    </location>
</feature>
<keyword evidence="1" id="KW-0812">Transmembrane</keyword>
<accession>A0ABX0UIG7</accession>
<dbReference type="InterPro" id="IPR010559">
    <property type="entry name" value="Sig_transdc_His_kin_internal"/>
</dbReference>
<gene>
    <name evidence="3" type="ORF">FHS68_000162</name>
</gene>
<dbReference type="GO" id="GO:0016301">
    <property type="term" value="F:kinase activity"/>
    <property type="evidence" value="ECO:0007669"/>
    <property type="project" value="UniProtKB-KW"/>
</dbReference>
<keyword evidence="4" id="KW-1185">Reference proteome</keyword>
<dbReference type="Pfam" id="PF06580">
    <property type="entry name" value="His_kinase"/>
    <property type="match status" value="1"/>
</dbReference>
<dbReference type="EMBL" id="JAASQJ010000001">
    <property type="protein sequence ID" value="NIJ51006.1"/>
    <property type="molecule type" value="Genomic_DNA"/>
</dbReference>
<protein>
    <submittedName>
        <fullName evidence="3">LytS/YehU family sensor histidine kinase</fullName>
    </submittedName>
</protein>
<keyword evidence="3" id="KW-0808">Transferase</keyword>
<evidence type="ECO:0000259" key="2">
    <source>
        <dbReference type="Pfam" id="PF06580"/>
    </source>
</evidence>